<proteinExistence type="inferred from homology"/>
<comment type="similarity">
    <text evidence="1 2">Belongs to the CYFIP family.</text>
</comment>
<feature type="region of interest" description="Disordered" evidence="3">
    <location>
        <begin position="527"/>
        <end position="546"/>
    </location>
</feature>
<feature type="domain" description="CYRIA/CYRIB Rac1 binding" evidence="4">
    <location>
        <begin position="106"/>
        <end position="275"/>
    </location>
</feature>
<evidence type="ECO:0000256" key="3">
    <source>
        <dbReference type="SAM" id="MobiDB-lite"/>
    </source>
</evidence>
<keyword evidence="6" id="KW-1185">Reference proteome</keyword>
<dbReference type="Pfam" id="PF05994">
    <property type="entry name" value="FragX_IP"/>
    <property type="match status" value="1"/>
</dbReference>
<evidence type="ECO:0000259" key="4">
    <source>
        <dbReference type="Pfam" id="PF07159"/>
    </source>
</evidence>
<dbReference type="PANTHER" id="PTHR12195">
    <property type="entry name" value="CYTOPLASMIC FMR1-INTERACTING PROTEIN-RELATED"/>
    <property type="match status" value="1"/>
</dbReference>
<evidence type="ECO:0000313" key="6">
    <source>
        <dbReference type="Proteomes" id="UP000614601"/>
    </source>
</evidence>
<organism evidence="5 6">
    <name type="scientific">Bursaphelenchus okinawaensis</name>
    <dbReference type="NCBI Taxonomy" id="465554"/>
    <lineage>
        <taxon>Eukaryota</taxon>
        <taxon>Metazoa</taxon>
        <taxon>Ecdysozoa</taxon>
        <taxon>Nematoda</taxon>
        <taxon>Chromadorea</taxon>
        <taxon>Rhabditida</taxon>
        <taxon>Tylenchina</taxon>
        <taxon>Tylenchomorpha</taxon>
        <taxon>Aphelenchoidea</taxon>
        <taxon>Aphelenchoididae</taxon>
        <taxon>Bursaphelenchus</taxon>
    </lineage>
</organism>
<accession>A0A811KYI3</accession>
<reference evidence="5" key="1">
    <citation type="submission" date="2020-09" db="EMBL/GenBank/DDBJ databases">
        <authorList>
            <person name="Kikuchi T."/>
        </authorList>
    </citation>
    <scope>NUCLEOTIDE SEQUENCE</scope>
    <source>
        <strain evidence="5">SH1</strain>
    </source>
</reference>
<dbReference type="GO" id="GO:0030833">
    <property type="term" value="P:regulation of actin filament polymerization"/>
    <property type="evidence" value="ECO:0007669"/>
    <property type="project" value="InterPro"/>
</dbReference>
<evidence type="ECO:0000256" key="1">
    <source>
        <dbReference type="ARBA" id="ARBA00025790"/>
    </source>
</evidence>
<dbReference type="Proteomes" id="UP000783686">
    <property type="component" value="Unassembled WGS sequence"/>
</dbReference>
<dbReference type="PRINTS" id="PR01698">
    <property type="entry name" value="CYTOFMRPINTP"/>
</dbReference>
<keyword evidence="2" id="KW-0963">Cytoplasm</keyword>
<dbReference type="GO" id="GO:0031267">
    <property type="term" value="F:small GTPase binding"/>
    <property type="evidence" value="ECO:0007669"/>
    <property type="project" value="InterPro"/>
</dbReference>
<dbReference type="InterPro" id="IPR008081">
    <property type="entry name" value="Cytoplasmic_FMR1-int"/>
</dbReference>
<dbReference type="Pfam" id="PF07159">
    <property type="entry name" value="CYRIA-B_Rac1-bd"/>
    <property type="match status" value="1"/>
</dbReference>
<comment type="caution">
    <text evidence="5">The sequence shown here is derived from an EMBL/GenBank/DDBJ whole genome shotgun (WGS) entry which is preliminary data.</text>
</comment>
<dbReference type="InterPro" id="IPR009828">
    <property type="entry name" value="CYRIA/CYRIB_Rac1-bd"/>
</dbReference>
<evidence type="ECO:0000313" key="5">
    <source>
        <dbReference type="EMBL" id="CAD5220900.1"/>
    </source>
</evidence>
<dbReference type="OrthoDB" id="10265867at2759"/>
<dbReference type="Proteomes" id="UP000614601">
    <property type="component" value="Unassembled WGS sequence"/>
</dbReference>
<dbReference type="PIRSF" id="PIRSF008153">
    <property type="entry name" value="FMR1_interacting"/>
    <property type="match status" value="1"/>
</dbReference>
<protein>
    <recommendedName>
        <fullName evidence="2">Cytoplasmic FMR1-interacting protein</fullName>
    </recommendedName>
</protein>
<evidence type="ECO:0000256" key="2">
    <source>
        <dbReference type="PIRNR" id="PIRNR008153"/>
    </source>
</evidence>
<gene>
    <name evidence="5" type="ORF">BOKJ2_LOCUS9175</name>
</gene>
<dbReference type="EMBL" id="CAJFDH010000004">
    <property type="protein sequence ID" value="CAD5220900.1"/>
    <property type="molecule type" value="Genomic_DNA"/>
</dbReference>
<dbReference type="GO" id="GO:0005737">
    <property type="term" value="C:cytoplasm"/>
    <property type="evidence" value="ECO:0007669"/>
    <property type="project" value="UniProtKB-UniRule"/>
</dbReference>
<name>A0A811KYI3_9BILA</name>
<sequence>MDKITLNEAFEVVQALDDTPVYDDQPTIEANSAQVHVQARFDTNFQDREAFVTGVSKYIEEATRHGDFNNMLAEGFRHAGNLYTWRCISRAVPSVQSNDDPDRNPINQRVCQVLGPQIDRLFEFMEFANKAIELFCNEIARLCHPEKRKDFVSESYLLTLGKFLNMLVVLDELKNMKASIKNDMSTFKRATQALQGMEMMSYQKVHDLSLFLAMQHRIKESLKERLVQIEGYEEVLADVVNICSFFFEHQIFVVPDEKHMFVKVIAISLFLIDGAGDNVKKLDHAKRISIQKLDKLLKTLEVVPLFGDMQIQPFSFVKRSQFYNASKWPLCNTLSSACHVNLLEKVKTTRKHHDEFMTHLAKIKNDLTIVDPDQPRTDEGNKEITDLCLNGLRLLCDWTSTVIEVVSWKLDNPAKPETNENCPPEAASYAKATTYNYSLEEKAAVVEMIAMIKGVQMQLGRLESAASTSIRKHIYAELQDFVQVTLREPLHKAVKHKKDMVATIINSIIDTCGDASNLTMSKSMEFGKKKTKKEQSQSTIDLSTKRRREVPPSSTQLYLTRTMLESLVSEKSGGRKLRKDIDNKHVEKMLQFLRQSYYWSALLEYSATMEKCCDMSQFWFREFYLEMSMGEQIQFPIEMSIPWILTDHILTTQDPSLMECLLYQLDLYNDAANYSLKMFRKQHLYDEVEAEVNLCFDQFVFKLSEAVFQHYKQLAATMLLDKGFKSDCTRLGIAVRTPLTARYETLLKQRHVQLLGRSIDLNRLISQRINVAIARSLDVSISRFESEGLWYIVALDAMIETNRLCHRLLSEHLHSLNAFEDMLTEANHQVNSTNGRTTLHIFNELTGDLIPNFTYNAFTQRFVKGRQIIFKNEPRRDRAPAVPPVFEFGSKSLNAAFANNCAMHKDYIGQLHFTTMAKLMGYQGIATVIDELLHVARKILDEQIKPHVRVLYSLSPKSHKLPRYDYGAEAVLQYYLQPARPLVSYEPLKKEFGQGLREFGNLLAFCNQLESGLGREDMFDLFMSAPFTSNIPKPPCKSEDDLKFRLLQLSEQANRLNIASAVEVNGNTVQKELVPETELLTKERLCGGMNIFERVLTKVRDLLNDELFVGPKTPQNGVMYVDEMAEFHRLWSNVQIALHVLQIQNAAEKNKDVLTIDEIYGDSLHWAAMAIIRTLNQHKRFDVMDFSYHLLRVSKVEGSIQIQNNKDEGVTLSAMVDRIRRQQTINNYILSILGSHLNVADAEYKVSNLKEFEVPKHPRADEIRKLLPLAKGPNRNITGSVNTSSINIYGH</sequence>
<dbReference type="EMBL" id="CAJFCW020000004">
    <property type="protein sequence ID" value="CAG9114273.1"/>
    <property type="molecule type" value="Genomic_DNA"/>
</dbReference>